<dbReference type="GO" id="GO:0043139">
    <property type="term" value="F:5'-3' DNA helicase activity"/>
    <property type="evidence" value="ECO:0007669"/>
    <property type="project" value="UniProtKB-UniRule"/>
</dbReference>
<protein>
    <recommendedName>
        <fullName evidence="11">RecBCD enzyme subunit RecD</fullName>
        <ecNumber evidence="11">5.6.2.3</ecNumber>
    </recommendedName>
    <alternativeName>
        <fullName evidence="11">DNA 5'-3' helicase subunit RecD</fullName>
    </alternativeName>
    <alternativeName>
        <fullName evidence="11">Exonuclease V subunit RecD</fullName>
        <shortName evidence="11">ExoV subunit RecD</shortName>
    </alternativeName>
    <alternativeName>
        <fullName evidence="11">Helicase/nuclease RecBCD subunit RecD</fullName>
    </alternativeName>
</protein>
<dbReference type="HAMAP" id="MF_01487">
    <property type="entry name" value="RecD"/>
    <property type="match status" value="1"/>
</dbReference>
<dbReference type="Pfam" id="PF21185">
    <property type="entry name" value="RecD_N"/>
    <property type="match status" value="1"/>
</dbReference>
<dbReference type="CDD" id="cd17933">
    <property type="entry name" value="DEXSc_RecD-like"/>
    <property type="match status" value="1"/>
</dbReference>
<evidence type="ECO:0000256" key="1">
    <source>
        <dbReference type="ARBA" id="ARBA00022722"/>
    </source>
</evidence>
<dbReference type="EMBL" id="PJBV01000020">
    <property type="protein sequence ID" value="PKH40188.1"/>
    <property type="molecule type" value="Genomic_DNA"/>
</dbReference>
<evidence type="ECO:0000256" key="3">
    <source>
        <dbReference type="ARBA" id="ARBA00022763"/>
    </source>
</evidence>
<dbReference type="Pfam" id="PF13604">
    <property type="entry name" value="AAA_30"/>
    <property type="match status" value="1"/>
</dbReference>
<dbReference type="STRING" id="748909.SAMN05192575_11354"/>
<evidence type="ECO:0000256" key="10">
    <source>
        <dbReference type="ARBA" id="ARBA00023235"/>
    </source>
</evidence>
<organism evidence="14 15">
    <name type="scientific">Nocardioides alpinus</name>
    <dbReference type="NCBI Taxonomy" id="748909"/>
    <lineage>
        <taxon>Bacteria</taxon>
        <taxon>Bacillati</taxon>
        <taxon>Actinomycetota</taxon>
        <taxon>Actinomycetes</taxon>
        <taxon>Propionibacteriales</taxon>
        <taxon>Nocardioidaceae</taxon>
        <taxon>Nocardioides</taxon>
    </lineage>
</organism>
<keyword evidence="4 11" id="KW-0378">Hydrolase</keyword>
<comment type="similarity">
    <text evidence="11">Belongs to the RecD family.</text>
</comment>
<dbReference type="InterPro" id="IPR027417">
    <property type="entry name" value="P-loop_NTPase"/>
</dbReference>
<dbReference type="OrthoDB" id="9763659at2"/>
<comment type="catalytic activity">
    <reaction evidence="11">
        <text>ATP + H2O = ADP + phosphate + H(+)</text>
        <dbReference type="Rhea" id="RHEA:13065"/>
        <dbReference type="ChEBI" id="CHEBI:15377"/>
        <dbReference type="ChEBI" id="CHEBI:15378"/>
        <dbReference type="ChEBI" id="CHEBI:30616"/>
        <dbReference type="ChEBI" id="CHEBI:43474"/>
        <dbReference type="ChEBI" id="CHEBI:456216"/>
        <dbReference type="EC" id="5.6.2.3"/>
    </reaction>
</comment>
<comment type="miscellaneous">
    <text evidence="11">In the RecBCD complex, RecB has a slow 3'-5' helicase, an exonuclease activity and loads RecA onto ssDNA, RecD has a fast 5'-3' helicase activity, while RecC stimulates the ATPase and processivity of the RecB helicase and contributes to recognition of the Chi site.</text>
</comment>
<feature type="binding site" evidence="11">
    <location>
        <begin position="180"/>
        <end position="187"/>
    </location>
    <ligand>
        <name>ATP</name>
        <dbReference type="ChEBI" id="CHEBI:30616"/>
    </ligand>
</feature>
<keyword evidence="8 11" id="KW-0238">DNA-binding</keyword>
<accession>A0A1I1B5C1</accession>
<dbReference type="Gene3D" id="3.40.50.300">
    <property type="entry name" value="P-loop containing nucleotide triphosphate hydrolases"/>
    <property type="match status" value="3"/>
</dbReference>
<dbReference type="GO" id="GO:0000724">
    <property type="term" value="P:double-strand break repair via homologous recombination"/>
    <property type="evidence" value="ECO:0007669"/>
    <property type="project" value="UniProtKB-UniRule"/>
</dbReference>
<sequence>MSDTFEPVDAHDRDLALAAVGLLSTFNVAGVVTSADVHVATTLGRLVGERDEPVLLAVALAVRAVRHGSVCLDLAAVPASLPDLDLPWPATDAWAAAVTASPLVAAGVVHLEHGLVYLDRYHEQETQVLDDLRDRGRSAPVVDEALLETSLTRVFPGAEAAEQRAACHRAATQPTTVITGGPGTGKTTAVAGLLVALREQAEARGETLRIALAAPTGKAAARLEQSVRDSASRFGAADQARLADVTAMTMHRMLRQHPGNSTRFRHHRGNRLPHDLVVVDEASMVSLTMMARLLEAVRPEARLVLVGDPDQLSSVDAGAVLTDLVRGYEHRPDSPVAALTTAHRYGAEIGELAEALRLGDADRAIAALQAGGEAVEWVAEGDPAGTIRSAVLPHALAVHDAAAAGDAFRALAALDRHRLLCAHRDGPFGVRHWNRRIEQWFTAETGVSVHDAAYLGRPLLVSSNDYTLGIYNGDTGVVVASAAGPRAAIATGVGFLELAPSRLGDVATMHAMTIHKSQGSQADEVTVLLPDEDSRLLTRELFYTAVTRAQRKVRVIGSESAVRAAIDRQALRASGLRARLADA</sequence>
<dbReference type="SUPFAM" id="SSF52540">
    <property type="entry name" value="P-loop containing nucleoside triphosphate hydrolases"/>
    <property type="match status" value="1"/>
</dbReference>
<evidence type="ECO:0000256" key="9">
    <source>
        <dbReference type="ARBA" id="ARBA00023204"/>
    </source>
</evidence>
<evidence type="ECO:0000256" key="2">
    <source>
        <dbReference type="ARBA" id="ARBA00022741"/>
    </source>
</evidence>
<evidence type="ECO:0000313" key="16">
    <source>
        <dbReference type="Proteomes" id="UP000233565"/>
    </source>
</evidence>
<dbReference type="Proteomes" id="UP000199113">
    <property type="component" value="Unassembled WGS sequence"/>
</dbReference>
<keyword evidence="3 11" id="KW-0227">DNA damage</keyword>
<dbReference type="GO" id="GO:0017116">
    <property type="term" value="F:single-stranded DNA helicase activity"/>
    <property type="evidence" value="ECO:0007669"/>
    <property type="project" value="TreeGrafter"/>
</dbReference>
<dbReference type="GO" id="GO:0008854">
    <property type="term" value="F:exodeoxyribonuclease V activity"/>
    <property type="evidence" value="ECO:0007669"/>
    <property type="project" value="InterPro"/>
</dbReference>
<evidence type="ECO:0000313" key="15">
    <source>
        <dbReference type="Proteomes" id="UP000199113"/>
    </source>
</evidence>
<keyword evidence="9 11" id="KW-0234">DNA repair</keyword>
<dbReference type="EC" id="5.6.2.3" evidence="11"/>
<dbReference type="GO" id="GO:0009338">
    <property type="term" value="C:exodeoxyribonuclease V complex"/>
    <property type="evidence" value="ECO:0007669"/>
    <property type="project" value="InterPro"/>
</dbReference>
<dbReference type="Proteomes" id="UP000233565">
    <property type="component" value="Unassembled WGS sequence"/>
</dbReference>
<keyword evidence="5 11" id="KW-0347">Helicase</keyword>
<evidence type="ECO:0000259" key="12">
    <source>
        <dbReference type="SMART" id="SM00382"/>
    </source>
</evidence>
<comment type="subunit">
    <text evidence="11">Heterotrimer of RecB, RecC and RecD. All subunits contribute to DNA-binding.</text>
</comment>
<evidence type="ECO:0000256" key="4">
    <source>
        <dbReference type="ARBA" id="ARBA00022801"/>
    </source>
</evidence>
<keyword evidence="2 11" id="KW-0547">Nucleotide-binding</keyword>
<dbReference type="InterPro" id="IPR027785">
    <property type="entry name" value="UvrD-like_helicase_C"/>
</dbReference>
<evidence type="ECO:0000313" key="13">
    <source>
        <dbReference type="EMBL" id="PKH40188.1"/>
    </source>
</evidence>
<feature type="domain" description="AAA+ ATPase" evidence="12">
    <location>
        <begin position="172"/>
        <end position="371"/>
    </location>
</feature>
<name>A0A1I1B5C1_9ACTN</name>
<dbReference type="InterPro" id="IPR041851">
    <property type="entry name" value="RecD_N_sf"/>
</dbReference>
<dbReference type="InterPro" id="IPR006344">
    <property type="entry name" value="RecD"/>
</dbReference>
<dbReference type="NCBIfam" id="TIGR01447">
    <property type="entry name" value="recD"/>
    <property type="match status" value="1"/>
</dbReference>
<keyword evidence="7 11" id="KW-0067">ATP-binding</keyword>
<dbReference type="InterPro" id="IPR050534">
    <property type="entry name" value="Coronavir_polyprotein_1ab"/>
</dbReference>
<evidence type="ECO:0000256" key="7">
    <source>
        <dbReference type="ARBA" id="ARBA00022840"/>
    </source>
</evidence>
<dbReference type="InterPro" id="IPR049550">
    <property type="entry name" value="RecD_N"/>
</dbReference>
<reference evidence="13 16" key="2">
    <citation type="submission" date="2017-12" db="EMBL/GenBank/DDBJ databases">
        <title>Pharmacopeia of the Arctic Ocean.</title>
        <authorList>
            <person name="Collins E."/>
            <person name="Ducluzeau A.-L."/>
        </authorList>
    </citation>
    <scope>NUCLEOTIDE SEQUENCE [LARGE SCALE GENOMIC DNA]</scope>
    <source>
        <strain evidence="13 16">DSM 23325</strain>
    </source>
</reference>
<dbReference type="GO" id="GO:0003677">
    <property type="term" value="F:DNA binding"/>
    <property type="evidence" value="ECO:0007669"/>
    <property type="project" value="UniProtKB-UniRule"/>
</dbReference>
<keyword evidence="16" id="KW-1185">Reference proteome</keyword>
<keyword evidence="1 11" id="KW-0540">Nuclease</keyword>
<keyword evidence="6 11" id="KW-0269">Exonuclease</keyword>
<dbReference type="AlphaFoldDB" id="A0A1I1B5C1"/>
<dbReference type="RefSeq" id="WP_091201347.1">
    <property type="nucleotide sequence ID" value="NZ_FOKC01000013.1"/>
</dbReference>
<keyword evidence="10 11" id="KW-0413">Isomerase</keyword>
<dbReference type="GO" id="GO:0005524">
    <property type="term" value="F:ATP binding"/>
    <property type="evidence" value="ECO:0007669"/>
    <property type="project" value="UniProtKB-UniRule"/>
</dbReference>
<dbReference type="CDD" id="cd18809">
    <property type="entry name" value="SF1_C_RecD"/>
    <property type="match status" value="1"/>
</dbReference>
<dbReference type="PANTHER" id="PTHR43788">
    <property type="entry name" value="DNA2/NAM7 HELICASE FAMILY MEMBER"/>
    <property type="match status" value="1"/>
</dbReference>
<dbReference type="PANTHER" id="PTHR43788:SF6">
    <property type="entry name" value="DNA HELICASE B"/>
    <property type="match status" value="1"/>
</dbReference>
<gene>
    <name evidence="11 13" type="primary">recD</name>
    <name evidence="13" type="ORF">CXG46_13615</name>
    <name evidence="14" type="ORF">SAMN05192575_11354</name>
</gene>
<dbReference type="Pfam" id="PF13538">
    <property type="entry name" value="UvrD_C_2"/>
    <property type="match status" value="1"/>
</dbReference>
<dbReference type="EMBL" id="FOKC01000013">
    <property type="protein sequence ID" value="SFB44836.1"/>
    <property type="molecule type" value="Genomic_DNA"/>
</dbReference>
<dbReference type="InterPro" id="IPR003593">
    <property type="entry name" value="AAA+_ATPase"/>
</dbReference>
<evidence type="ECO:0000313" key="14">
    <source>
        <dbReference type="EMBL" id="SFB44836.1"/>
    </source>
</evidence>
<dbReference type="SMART" id="SM00382">
    <property type="entry name" value="AAA"/>
    <property type="match status" value="1"/>
</dbReference>
<reference evidence="14" key="1">
    <citation type="submission" date="2016-10" db="EMBL/GenBank/DDBJ databases">
        <authorList>
            <person name="de Groot N.N."/>
        </authorList>
    </citation>
    <scope>NUCLEOTIDE SEQUENCE [LARGE SCALE GENOMIC DNA]</scope>
    <source>
        <strain evidence="14">CGMCC 1.10697</strain>
    </source>
</reference>
<evidence type="ECO:0000256" key="11">
    <source>
        <dbReference type="HAMAP-Rule" id="MF_01487"/>
    </source>
</evidence>
<evidence type="ECO:0000256" key="5">
    <source>
        <dbReference type="ARBA" id="ARBA00022806"/>
    </source>
</evidence>
<evidence type="ECO:0000256" key="6">
    <source>
        <dbReference type="ARBA" id="ARBA00022839"/>
    </source>
</evidence>
<comment type="function">
    <text evidence="11">A helicase/nuclease that prepares dsDNA breaks (DSB) for recombinational DNA repair. Binds to DSBs and unwinds DNA via a highly rapid and processive ATP-dependent bidirectional helicase activity. Unwinds dsDNA until it encounters a Chi (crossover hotspot instigator) sequence from the 3' direction. Cuts ssDNA a few nucleotides 3' to the Chi site. The properties and activities of the enzyme are changed at Chi. The Chi-altered holoenzyme produces a long 3'-ssDNA overhang and facilitates RecA-binding to the ssDNA for homologous DNA recombination and repair. Holoenzyme degrades any linearized DNA that is unable to undergo homologous recombination. In the holoenzyme this subunit has ssDNA-dependent ATPase and 5'-3' helicase activity. When added to pre-assembled RecBC greatly stimulates nuclease activity and augments holoenzyme processivity. Negatively regulates the RecA-loading ability of RecBCD.</text>
</comment>
<dbReference type="Gene3D" id="1.10.10.1020">
    <property type="entry name" value="RecBCD complex, subunit RecD, N-terminal domain"/>
    <property type="match status" value="1"/>
</dbReference>
<proteinExistence type="inferred from homology"/>
<evidence type="ECO:0000256" key="8">
    <source>
        <dbReference type="ARBA" id="ARBA00023125"/>
    </source>
</evidence>